<evidence type="ECO:0000313" key="4">
    <source>
        <dbReference type="Proteomes" id="UP000009273"/>
    </source>
</evidence>
<feature type="domain" description="SWIM-type" evidence="2">
    <location>
        <begin position="194"/>
        <end position="229"/>
    </location>
</feature>
<keyword evidence="4" id="KW-1185">Reference proteome</keyword>
<sequence>MQQKQQPSKSNKTWTQKELEKMLELMNKFIDAGLGMREAYKRTGTLLNRSHRGVEQQWHNLKNKKNTIQKKSPVSKATTANGAKTGTPIERFGVKPTAAETIKSVIEHLQKLQESPKIVPAQVSNVPSNEAEVTENIKKPYDGRSEVAPKKGTTKLAALRKSIETFESESFRILDSGKDGLEYIVINHEEDKGYLVKVDAEKVVDCNCPHHQFRGAICKHILKVAFEKNLEVF</sequence>
<evidence type="ECO:0000313" key="3">
    <source>
        <dbReference type="EMBL" id="AEO93544.1"/>
    </source>
</evidence>
<dbReference type="KEGG" id="vg:18563500"/>
<feature type="region of interest" description="Disordered" evidence="1">
    <location>
        <begin position="64"/>
        <end position="86"/>
    </location>
</feature>
<dbReference type="OrthoDB" id="41682at10239"/>
<dbReference type="RefSeq" id="YP_009015588.1">
    <property type="nucleotide sequence ID" value="NC_023719.1"/>
</dbReference>
<feature type="compositionally biased region" description="Low complexity" evidence="1">
    <location>
        <begin position="76"/>
        <end position="86"/>
    </location>
</feature>
<name>G3MA26_9CAUD</name>
<proteinExistence type="predicted"/>
<dbReference type="GeneID" id="18563500"/>
<organism evidence="3 4">
    <name type="scientific">Bacillus phage G</name>
    <dbReference type="NCBI Taxonomy" id="2884420"/>
    <lineage>
        <taxon>Viruses</taxon>
        <taxon>Duplodnaviria</taxon>
        <taxon>Heunggongvirae</taxon>
        <taxon>Uroviricota</taxon>
        <taxon>Caudoviricetes</taxon>
        <taxon>Donellivirus</taxon>
        <taxon>Donellivirus gee</taxon>
    </lineage>
</organism>
<evidence type="ECO:0000259" key="2">
    <source>
        <dbReference type="PROSITE" id="PS50966"/>
    </source>
</evidence>
<gene>
    <name evidence="3" type="primary">285</name>
    <name evidence="3" type="ORF">G_285</name>
</gene>
<protein>
    <submittedName>
        <fullName evidence="3">Gp285</fullName>
    </submittedName>
</protein>
<accession>G3MA26</accession>
<reference evidence="3 4" key="1">
    <citation type="submission" date="2011-09" db="EMBL/GenBank/DDBJ databases">
        <authorList>
            <person name="Pope W.H."/>
            <person name="Pedulla M.L."/>
            <person name="Ford M.E."/>
            <person name="Peebles C.L."/>
            <person name="Hatfull G.H."/>
            <person name="Hendrix R.W."/>
        </authorList>
    </citation>
    <scope>NUCLEOTIDE SEQUENCE [LARGE SCALE GENOMIC DNA]</scope>
    <source>
        <strain evidence="3">G</strain>
    </source>
</reference>
<dbReference type="GO" id="GO:0008270">
    <property type="term" value="F:zinc ion binding"/>
    <property type="evidence" value="ECO:0007669"/>
    <property type="project" value="InterPro"/>
</dbReference>
<dbReference type="Pfam" id="PF04434">
    <property type="entry name" value="SWIM"/>
    <property type="match status" value="1"/>
</dbReference>
<evidence type="ECO:0000256" key="1">
    <source>
        <dbReference type="SAM" id="MobiDB-lite"/>
    </source>
</evidence>
<dbReference type="EMBL" id="JN638751">
    <property type="protein sequence ID" value="AEO93544.1"/>
    <property type="molecule type" value="Genomic_DNA"/>
</dbReference>
<dbReference type="InterPro" id="IPR007527">
    <property type="entry name" value="Znf_SWIM"/>
</dbReference>
<dbReference type="PROSITE" id="PS50966">
    <property type="entry name" value="ZF_SWIM"/>
    <property type="match status" value="1"/>
</dbReference>
<dbReference type="Proteomes" id="UP000009273">
    <property type="component" value="Segment"/>
</dbReference>